<evidence type="ECO:0000256" key="1">
    <source>
        <dbReference type="SAM" id="MobiDB-lite"/>
    </source>
</evidence>
<evidence type="ECO:0000313" key="2">
    <source>
        <dbReference type="EMBL" id="CAI4218177.1"/>
    </source>
</evidence>
<reference evidence="2" key="1">
    <citation type="submission" date="2022-11" db="EMBL/GenBank/DDBJ databases">
        <authorList>
            <person name="Scott C."/>
            <person name="Bruce N."/>
        </authorList>
    </citation>
    <scope>NUCLEOTIDE SEQUENCE</scope>
</reference>
<comment type="caution">
    <text evidence="2">The sequence shown here is derived from an EMBL/GenBank/DDBJ whole genome shotgun (WGS) entry which is preliminary data.</text>
</comment>
<dbReference type="EMBL" id="CALLCH030000017">
    <property type="protein sequence ID" value="CAI4218177.1"/>
    <property type="molecule type" value="Genomic_DNA"/>
</dbReference>
<sequence length="333" mass="34914">MAAAAPVGKQVQWAANLCKIRVYPLHLPPGKVLKRVPPQSRTARRLAVGTPAAAGPQGAPLVAAPGLDMATGPGARSSPVGSWEEQGRWIAAGPYPGYAWGGACRQRELFAIPGQRKRSAFGSAGVIGTVLAAAVSLLEARIREGAAGKNGSWWCPAGVDRGRPRAGSATRQGPAAQGATADSRTEFPAARRSASYDRRGAAQYSASEGQRGRRAVGTSTISNPHRTRLPETFHLQPRRVEPFQPAGSRAYWYSSPLNLRSPSLQSDRATRPPDQAPTATEDPPSSSISSQNPLAGVLASHTTSAPPAALSEPPQDPLPRRTGRMGPFAAPNL</sequence>
<name>A0A9P1H8U9_9PEZI</name>
<evidence type="ECO:0000313" key="3">
    <source>
        <dbReference type="Proteomes" id="UP000838763"/>
    </source>
</evidence>
<organism evidence="2 3">
    <name type="scientific">Parascedosporium putredinis</name>
    <dbReference type="NCBI Taxonomy" id="1442378"/>
    <lineage>
        <taxon>Eukaryota</taxon>
        <taxon>Fungi</taxon>
        <taxon>Dikarya</taxon>
        <taxon>Ascomycota</taxon>
        <taxon>Pezizomycotina</taxon>
        <taxon>Sordariomycetes</taxon>
        <taxon>Hypocreomycetidae</taxon>
        <taxon>Microascales</taxon>
        <taxon>Microascaceae</taxon>
        <taxon>Parascedosporium</taxon>
    </lineage>
</organism>
<gene>
    <name evidence="2" type="ORF">PPNO1_LOCUS7773</name>
</gene>
<protein>
    <submittedName>
        <fullName evidence="2">Uncharacterized protein</fullName>
    </submittedName>
</protein>
<feature type="region of interest" description="Disordered" evidence="1">
    <location>
        <begin position="259"/>
        <end position="333"/>
    </location>
</feature>
<dbReference type="Proteomes" id="UP000838763">
    <property type="component" value="Unassembled WGS sequence"/>
</dbReference>
<feature type="region of interest" description="Disordered" evidence="1">
    <location>
        <begin position="162"/>
        <end position="240"/>
    </location>
</feature>
<proteinExistence type="predicted"/>
<keyword evidence="3" id="KW-1185">Reference proteome</keyword>
<accession>A0A9P1H8U9</accession>
<dbReference type="AlphaFoldDB" id="A0A9P1H8U9"/>
<feature type="compositionally biased region" description="Polar residues" evidence="1">
    <location>
        <begin position="283"/>
        <end position="293"/>
    </location>
</feature>